<dbReference type="EMBL" id="JBDPGJ010000003">
    <property type="protein sequence ID" value="MEX0406723.1"/>
    <property type="molecule type" value="Genomic_DNA"/>
</dbReference>
<feature type="chain" id="PRO_5044967244" description="Copper-containing nitrite reductase" evidence="10">
    <location>
        <begin position="30"/>
        <end position="356"/>
    </location>
</feature>
<proteinExistence type="inferred from homology"/>
<feature type="signal peptide" evidence="10">
    <location>
        <begin position="1"/>
        <end position="29"/>
    </location>
</feature>
<dbReference type="CDD" id="cd11020">
    <property type="entry name" value="CuRO_1_CuNIR"/>
    <property type="match status" value="1"/>
</dbReference>
<evidence type="ECO:0000256" key="10">
    <source>
        <dbReference type="RuleBase" id="RU365025"/>
    </source>
</evidence>
<reference evidence="13 14" key="1">
    <citation type="submission" date="2024-05" db="EMBL/GenBank/DDBJ databases">
        <authorList>
            <person name="Jiang F."/>
        </authorList>
    </citation>
    <scope>NUCLEOTIDE SEQUENCE [LARGE SCALE GENOMIC DNA]</scope>
    <source>
        <strain evidence="13 14">LZ166</strain>
    </source>
</reference>
<dbReference type="Pfam" id="PF07732">
    <property type="entry name" value="Cu-oxidase_3"/>
    <property type="match status" value="1"/>
</dbReference>
<dbReference type="Pfam" id="PF07731">
    <property type="entry name" value="Cu-oxidase_2"/>
    <property type="match status" value="1"/>
</dbReference>
<accession>A0ABV3SIX8</accession>
<evidence type="ECO:0000259" key="11">
    <source>
        <dbReference type="Pfam" id="PF07731"/>
    </source>
</evidence>
<evidence type="ECO:0000256" key="5">
    <source>
        <dbReference type="ARBA" id="ARBA00022723"/>
    </source>
</evidence>
<comment type="cofactor">
    <cofactor evidence="10">
        <name>Cu(2+)</name>
        <dbReference type="ChEBI" id="CHEBI:29036"/>
    </cofactor>
    <text evidence="10">Binds 1 Cu(+) ion.</text>
</comment>
<evidence type="ECO:0000256" key="3">
    <source>
        <dbReference type="ARBA" id="ARBA00011882"/>
    </source>
</evidence>
<comment type="catalytic activity">
    <reaction evidence="9 10">
        <text>nitric oxide + Fe(III)-[cytochrome c] + H2O = Fe(II)-[cytochrome c] + nitrite + 2 H(+)</text>
        <dbReference type="Rhea" id="RHEA:15233"/>
        <dbReference type="Rhea" id="RHEA-COMP:10350"/>
        <dbReference type="Rhea" id="RHEA-COMP:14399"/>
        <dbReference type="ChEBI" id="CHEBI:15377"/>
        <dbReference type="ChEBI" id="CHEBI:15378"/>
        <dbReference type="ChEBI" id="CHEBI:16301"/>
        <dbReference type="ChEBI" id="CHEBI:16480"/>
        <dbReference type="ChEBI" id="CHEBI:29033"/>
        <dbReference type="ChEBI" id="CHEBI:29034"/>
        <dbReference type="EC" id="1.7.2.1"/>
    </reaction>
</comment>
<dbReference type="PRINTS" id="PR00695">
    <property type="entry name" value="CUNO2RDTASE"/>
</dbReference>
<sequence length="356" mass="37927">MTTRKSLLATAAAVGLMMAGAAGVLPAFADGDHQHIAELGTAEAPLDIVRQATDLPGTIGERGPQTVKVGLETVEVMGKLADGIAYHYWTFNRKVPGPLVRVRVGDTVEVTLKNHEDSGAMHNVDFHAVTGLHGGGHATMAAPGEEKGFTFKALNPGLYVYHCAVGPAAQHIANGMYGLILVEPEGGLPPVDHEFYVMQGELYTEEAYGEQGQLTESYQKLIDEQPEYYVFNGADQALTGDNALKAKVGETVRIYFGVGGPNKTSSFHVIGEIFDKVYNLGSLTGEPLPDVQTISVPPGGAAAVDFKVEVPGEYLLVDHALSRAMRGLVGKLVVDGSEQPEIFREGIDEKLSMVAQ</sequence>
<dbReference type="PANTHER" id="PTHR11709:SF394">
    <property type="entry name" value="FI03373P-RELATED"/>
    <property type="match status" value="1"/>
</dbReference>
<keyword evidence="10" id="KW-0732">Signal</keyword>
<organism evidence="13 14">
    <name type="scientific">Aquibium pacificus</name>
    <dbReference type="NCBI Taxonomy" id="3153579"/>
    <lineage>
        <taxon>Bacteria</taxon>
        <taxon>Pseudomonadati</taxon>
        <taxon>Pseudomonadota</taxon>
        <taxon>Alphaproteobacteria</taxon>
        <taxon>Hyphomicrobiales</taxon>
        <taxon>Phyllobacteriaceae</taxon>
        <taxon>Aquibium</taxon>
    </lineage>
</organism>
<evidence type="ECO:0000256" key="7">
    <source>
        <dbReference type="ARBA" id="ARBA00023002"/>
    </source>
</evidence>
<comment type="caution">
    <text evidence="13">The sequence shown here is derived from an EMBL/GenBank/DDBJ whole genome shotgun (WGS) entry which is preliminary data.</text>
</comment>
<evidence type="ECO:0000256" key="2">
    <source>
        <dbReference type="ARBA" id="ARBA00011233"/>
    </source>
</evidence>
<feature type="domain" description="Plastocyanin-like" evidence="11">
    <location>
        <begin position="229"/>
        <end position="335"/>
    </location>
</feature>
<dbReference type="InterPro" id="IPR011707">
    <property type="entry name" value="Cu-oxidase-like_N"/>
</dbReference>
<dbReference type="GO" id="GO:0050421">
    <property type="term" value="F:nitrite reductase (NO-forming) activity"/>
    <property type="evidence" value="ECO:0007669"/>
    <property type="project" value="UniProtKB-EC"/>
</dbReference>
<dbReference type="SUPFAM" id="SSF49503">
    <property type="entry name" value="Cupredoxins"/>
    <property type="match status" value="2"/>
</dbReference>
<dbReference type="PANTHER" id="PTHR11709">
    <property type="entry name" value="MULTI-COPPER OXIDASE"/>
    <property type="match status" value="1"/>
</dbReference>
<comment type="similarity">
    <text evidence="1 10">Belongs to the multicopper oxidase family.</text>
</comment>
<dbReference type="PROSITE" id="PS51318">
    <property type="entry name" value="TAT"/>
    <property type="match status" value="1"/>
</dbReference>
<evidence type="ECO:0000313" key="13">
    <source>
        <dbReference type="EMBL" id="MEX0406723.1"/>
    </source>
</evidence>
<dbReference type="Proteomes" id="UP001556692">
    <property type="component" value="Unassembled WGS sequence"/>
</dbReference>
<gene>
    <name evidence="13" type="primary">nirK</name>
    <name evidence="13" type="ORF">ABGN05_13695</name>
</gene>
<dbReference type="InterPro" id="IPR045087">
    <property type="entry name" value="Cu-oxidase_fam"/>
</dbReference>
<dbReference type="Gene3D" id="2.60.40.420">
    <property type="entry name" value="Cupredoxins - blue copper proteins"/>
    <property type="match status" value="2"/>
</dbReference>
<comment type="cofactor">
    <cofactor evidence="10">
        <name>Cu(+)</name>
        <dbReference type="ChEBI" id="CHEBI:49552"/>
    </cofactor>
    <text evidence="10">Binds 1 Cu(+) ion.</text>
</comment>
<protein>
    <recommendedName>
        <fullName evidence="4 10">Copper-containing nitrite reductase</fullName>
        <ecNumber evidence="3 10">1.7.2.1</ecNumber>
    </recommendedName>
</protein>
<keyword evidence="8 10" id="KW-0186">Copper</keyword>
<evidence type="ECO:0000256" key="1">
    <source>
        <dbReference type="ARBA" id="ARBA00010609"/>
    </source>
</evidence>
<dbReference type="InterPro" id="IPR008972">
    <property type="entry name" value="Cupredoxin"/>
</dbReference>
<dbReference type="InterPro" id="IPR006311">
    <property type="entry name" value="TAT_signal"/>
</dbReference>
<evidence type="ECO:0000256" key="4">
    <source>
        <dbReference type="ARBA" id="ARBA00017290"/>
    </source>
</evidence>
<evidence type="ECO:0000313" key="14">
    <source>
        <dbReference type="Proteomes" id="UP001556692"/>
    </source>
</evidence>
<comment type="subunit">
    <text evidence="2 10">Homotrimer.</text>
</comment>
<keyword evidence="7 10" id="KW-0560">Oxidoreductase</keyword>
<evidence type="ECO:0000256" key="9">
    <source>
        <dbReference type="ARBA" id="ARBA00049340"/>
    </source>
</evidence>
<feature type="domain" description="Plastocyanin-like" evidence="12">
    <location>
        <begin position="84"/>
        <end position="185"/>
    </location>
</feature>
<keyword evidence="14" id="KW-1185">Reference proteome</keyword>
<keyword evidence="5 10" id="KW-0479">Metal-binding</keyword>
<dbReference type="CDD" id="cd04208">
    <property type="entry name" value="CuRO_2_CuNIR"/>
    <property type="match status" value="1"/>
</dbReference>
<evidence type="ECO:0000256" key="6">
    <source>
        <dbReference type="ARBA" id="ARBA00022737"/>
    </source>
</evidence>
<evidence type="ECO:0000259" key="12">
    <source>
        <dbReference type="Pfam" id="PF07732"/>
    </source>
</evidence>
<evidence type="ECO:0000256" key="8">
    <source>
        <dbReference type="ARBA" id="ARBA00023008"/>
    </source>
</evidence>
<dbReference type="EC" id="1.7.2.1" evidence="3 10"/>
<dbReference type="RefSeq" id="WP_367954610.1">
    <property type="nucleotide sequence ID" value="NZ_JBDPGJ010000003.1"/>
</dbReference>
<dbReference type="InterPro" id="IPR011706">
    <property type="entry name" value="Cu-oxidase_C"/>
</dbReference>
<keyword evidence="6" id="KW-0677">Repeat</keyword>
<dbReference type="InterPro" id="IPR001287">
    <property type="entry name" value="NO2-reductase_Cu"/>
</dbReference>
<dbReference type="NCBIfam" id="TIGR02376">
    <property type="entry name" value="Cu_nitrite_red"/>
    <property type="match status" value="1"/>
</dbReference>
<name>A0ABV3SIX8_9HYPH</name>